<dbReference type="EMBL" id="MBTG01000001">
    <property type="protein sequence ID" value="OPH61910.1"/>
    <property type="molecule type" value="Genomic_DNA"/>
</dbReference>
<name>A0A1V4HSL2_9BACL</name>
<organism evidence="1 2">
    <name type="scientific">Paenibacillus ferrarius</name>
    <dbReference type="NCBI Taxonomy" id="1469647"/>
    <lineage>
        <taxon>Bacteria</taxon>
        <taxon>Bacillati</taxon>
        <taxon>Bacillota</taxon>
        <taxon>Bacilli</taxon>
        <taxon>Bacillales</taxon>
        <taxon>Paenibacillaceae</taxon>
        <taxon>Paenibacillus</taxon>
    </lineage>
</organism>
<reference evidence="2" key="1">
    <citation type="submission" date="2016-07" db="EMBL/GenBank/DDBJ databases">
        <authorList>
            <person name="Florea S."/>
            <person name="Webb J.S."/>
            <person name="Jaromczyk J."/>
            <person name="Schardl C.L."/>
        </authorList>
    </citation>
    <scope>NUCLEOTIDE SEQUENCE [LARGE SCALE GENOMIC DNA]</scope>
    <source>
        <strain evidence="2">CY1</strain>
    </source>
</reference>
<dbReference type="Proteomes" id="UP000190626">
    <property type="component" value="Unassembled WGS sequence"/>
</dbReference>
<proteinExistence type="predicted"/>
<dbReference type="RefSeq" id="WP_079408911.1">
    <property type="nucleotide sequence ID" value="NZ_MBTG01000001.1"/>
</dbReference>
<keyword evidence="2" id="KW-1185">Reference proteome</keyword>
<dbReference type="OrthoDB" id="2615154at2"/>
<dbReference type="Pfam" id="PF26128">
    <property type="entry name" value="Gad2"/>
    <property type="match status" value="1"/>
</dbReference>
<accession>A0A1V4HSL2</accession>
<gene>
    <name evidence="1" type="ORF">BC351_01320</name>
</gene>
<evidence type="ECO:0000313" key="1">
    <source>
        <dbReference type="EMBL" id="OPH61910.1"/>
    </source>
</evidence>
<dbReference type="AlphaFoldDB" id="A0A1V4HSL2"/>
<evidence type="ECO:0008006" key="3">
    <source>
        <dbReference type="Google" id="ProtNLM"/>
    </source>
</evidence>
<protein>
    <recommendedName>
        <fullName evidence="3">Poly A polymerase head domain-containing protein</fullName>
    </recommendedName>
</protein>
<comment type="caution">
    <text evidence="1">The sequence shown here is derived from an EMBL/GenBank/DDBJ whole genome shotgun (WGS) entry which is preliminary data.</text>
</comment>
<sequence length="201" mass="23127">MNKYNFKEFLSRFMNDVDDHELFAVLKGLPDFITNEMWLAGGAIRRTLIGSELSSDFDLFFKNEAILKQYAKSLEGKKAKKTAETEHHITYCLDIKGNTRIIQLIKIGYYESPEAVIDTFDFTIAQFAYDGTDLFCGRYSLWDLSRKRLALHKLTYGVATMRRLIKYTKQDFTACAGVMQSILEAVVNDPKVVQSNIQYID</sequence>
<evidence type="ECO:0000313" key="2">
    <source>
        <dbReference type="Proteomes" id="UP000190626"/>
    </source>
</evidence>